<name>A0ABN1MIS0_9FLAO</name>
<dbReference type="Pfam" id="PF03441">
    <property type="entry name" value="FAD_binding_7"/>
    <property type="match status" value="1"/>
</dbReference>
<dbReference type="PANTHER" id="PTHR11455">
    <property type="entry name" value="CRYPTOCHROME"/>
    <property type="match status" value="1"/>
</dbReference>
<protein>
    <recommendedName>
        <fullName evidence="2 6">Cryptochrome DASH</fullName>
    </recommendedName>
</protein>
<evidence type="ECO:0000256" key="3">
    <source>
        <dbReference type="ARBA" id="ARBA00022630"/>
    </source>
</evidence>
<keyword evidence="4 6" id="KW-0274">FAD</keyword>
<evidence type="ECO:0000256" key="1">
    <source>
        <dbReference type="ARBA" id="ARBA00005862"/>
    </source>
</evidence>
<dbReference type="SUPFAM" id="SSF48173">
    <property type="entry name" value="Cryptochrome/photolyase FAD-binding domain"/>
    <property type="match status" value="1"/>
</dbReference>
<evidence type="ECO:0000313" key="8">
    <source>
        <dbReference type="EMBL" id="GAA0873113.1"/>
    </source>
</evidence>
<evidence type="ECO:0000259" key="7">
    <source>
        <dbReference type="PROSITE" id="PS51645"/>
    </source>
</evidence>
<dbReference type="Gene3D" id="1.25.40.80">
    <property type="match status" value="1"/>
</dbReference>
<comment type="caution">
    <text evidence="8">The sequence shown here is derived from an EMBL/GenBank/DDBJ whole genome shotgun (WGS) entry which is preliminary data.</text>
</comment>
<evidence type="ECO:0000256" key="4">
    <source>
        <dbReference type="ARBA" id="ARBA00022827"/>
    </source>
</evidence>
<dbReference type="InterPro" id="IPR014729">
    <property type="entry name" value="Rossmann-like_a/b/a_fold"/>
</dbReference>
<dbReference type="PRINTS" id="PR00147">
    <property type="entry name" value="DNAPHOTLYASE"/>
</dbReference>
<sequence length="467" mass="54466">MKATRSLLWFKNDLRLLDNETLTKALHESDSILPIYIFDPRHWQDTPYGFKKAGYKRFLFLAATLQNLQANITALGGKLYIQVGLPEEILPRLVEEYGIERIYTEEAYASEEIQVLQQVQQAIPKNVELIQVWGKTLYHKADLPYAIEDIPKTSKAFRINTTKKAGVRKMYEVPQQIRVIEAELPTDLPTPEALGLERDKKVTPYLPGGEDAALERLAYYTFETELLTSYKWTRNRSLGMDFSSKLSAYFALGALSPRTVYWKVKDYEQQVKKNISTWWLVFEVVWRDFFTFKGMRMGSAIFTTQGYTKRTLEFENNTTYFKRWCEGQTGIPFIDAHMRQLNHTGFMSNRGRVNCSSYLIHDLKIDWTWGAAYFESHLIDYDVSANWMNWHVQAYEIWYTNPVNQSLKYKAKEFIQTYIPELAPVEDELIYIPWEMDPPPADYPSPIAVYSKWTRAINKIKTAAGVE</sequence>
<feature type="domain" description="Photolyase/cryptochrome alpha/beta" evidence="7">
    <location>
        <begin position="4"/>
        <end position="137"/>
    </location>
</feature>
<accession>A0ABN1MIS0</accession>
<comment type="similarity">
    <text evidence="1 6">Belongs to the DNA photolyase class-1 family.</text>
</comment>
<dbReference type="RefSeq" id="WP_343767663.1">
    <property type="nucleotide sequence ID" value="NZ_BAAAFG010000016.1"/>
</dbReference>
<dbReference type="InterPro" id="IPR006050">
    <property type="entry name" value="DNA_photolyase_N"/>
</dbReference>
<comment type="function">
    <text evidence="6">May have a photoreceptor function.</text>
</comment>
<comment type="cofactor">
    <cofactor evidence="6">
        <name>FAD</name>
        <dbReference type="ChEBI" id="CHEBI:57692"/>
    </cofactor>
    <text evidence="6">Binds 1 FAD per subunit.</text>
</comment>
<dbReference type="Proteomes" id="UP001500507">
    <property type="component" value="Unassembled WGS sequence"/>
</dbReference>
<evidence type="ECO:0000256" key="5">
    <source>
        <dbReference type="ARBA" id="ARBA00022991"/>
    </source>
</evidence>
<dbReference type="InterPro" id="IPR005101">
    <property type="entry name" value="Cryptochr/Photolyase_FAD-bd"/>
</dbReference>
<gene>
    <name evidence="8" type="ORF">GCM10009117_22600</name>
</gene>
<dbReference type="InterPro" id="IPR014133">
    <property type="entry name" value="Cry_DASH"/>
</dbReference>
<dbReference type="Gene3D" id="1.10.579.10">
    <property type="entry name" value="DNA Cyclobutane Dipyrimidine Photolyase, subunit A, domain 3"/>
    <property type="match status" value="1"/>
</dbReference>
<keyword evidence="3 6" id="KW-0285">Flavoprotein</keyword>
<dbReference type="Gene3D" id="3.40.50.620">
    <property type="entry name" value="HUPs"/>
    <property type="match status" value="1"/>
</dbReference>
<keyword evidence="9" id="KW-1185">Reference proteome</keyword>
<proteinExistence type="inferred from homology"/>
<dbReference type="EMBL" id="BAAAFG010000016">
    <property type="protein sequence ID" value="GAA0873113.1"/>
    <property type="molecule type" value="Genomic_DNA"/>
</dbReference>
<dbReference type="PROSITE" id="PS51645">
    <property type="entry name" value="PHR_CRY_ALPHA_BETA"/>
    <property type="match status" value="1"/>
</dbReference>
<comment type="cofactor">
    <cofactor evidence="6">
        <name>(6R)-5,10-methylene-5,6,7,8-tetrahydrofolate</name>
        <dbReference type="ChEBI" id="CHEBI:15636"/>
    </cofactor>
    <text evidence="6">Binds 1 5,10-methenyltetrahydrofolate (MTHF) per subunit.</text>
</comment>
<dbReference type="SUPFAM" id="SSF52425">
    <property type="entry name" value="Cryptochrome/photolyase, N-terminal domain"/>
    <property type="match status" value="1"/>
</dbReference>
<evidence type="ECO:0000256" key="2">
    <source>
        <dbReference type="ARBA" id="ARBA00017881"/>
    </source>
</evidence>
<organism evidence="8 9">
    <name type="scientific">Gangjinia marincola</name>
    <dbReference type="NCBI Taxonomy" id="578463"/>
    <lineage>
        <taxon>Bacteria</taxon>
        <taxon>Pseudomonadati</taxon>
        <taxon>Bacteroidota</taxon>
        <taxon>Flavobacteriia</taxon>
        <taxon>Flavobacteriales</taxon>
        <taxon>Flavobacteriaceae</taxon>
        <taxon>Gangjinia</taxon>
    </lineage>
</organism>
<dbReference type="InterPro" id="IPR036155">
    <property type="entry name" value="Crypto/Photolyase_N_sf"/>
</dbReference>
<dbReference type="Pfam" id="PF00875">
    <property type="entry name" value="DNA_photolyase"/>
    <property type="match status" value="1"/>
</dbReference>
<evidence type="ECO:0000256" key="6">
    <source>
        <dbReference type="RuleBase" id="RU367151"/>
    </source>
</evidence>
<keyword evidence="5 6" id="KW-0157">Chromophore</keyword>
<reference evidence="8 9" key="1">
    <citation type="journal article" date="2019" name="Int. J. Syst. Evol. Microbiol.">
        <title>The Global Catalogue of Microorganisms (GCM) 10K type strain sequencing project: providing services to taxonomists for standard genome sequencing and annotation.</title>
        <authorList>
            <consortium name="The Broad Institute Genomics Platform"/>
            <consortium name="The Broad Institute Genome Sequencing Center for Infectious Disease"/>
            <person name="Wu L."/>
            <person name="Ma J."/>
        </authorList>
    </citation>
    <scope>NUCLEOTIDE SEQUENCE [LARGE SCALE GENOMIC DNA]</scope>
    <source>
        <strain evidence="8 9">JCM 16082</strain>
    </source>
</reference>
<dbReference type="NCBIfam" id="TIGR02765">
    <property type="entry name" value="crypto_DASH"/>
    <property type="match status" value="1"/>
</dbReference>
<evidence type="ECO:0000313" key="9">
    <source>
        <dbReference type="Proteomes" id="UP001500507"/>
    </source>
</evidence>
<dbReference type="InterPro" id="IPR036134">
    <property type="entry name" value="Crypto/Photolyase_FAD-like_sf"/>
</dbReference>
<dbReference type="InterPro" id="IPR002081">
    <property type="entry name" value="Cryptochrome/DNA_photolyase_1"/>
</dbReference>